<accession>A0ABP5MWF2</accession>
<organism evidence="1 2">
    <name type="scientific">Leucobacter alluvii</name>
    <dbReference type="NCBI Taxonomy" id="340321"/>
    <lineage>
        <taxon>Bacteria</taxon>
        <taxon>Bacillati</taxon>
        <taxon>Actinomycetota</taxon>
        <taxon>Actinomycetes</taxon>
        <taxon>Micrococcales</taxon>
        <taxon>Microbacteriaceae</taxon>
        <taxon>Leucobacter</taxon>
    </lineage>
</organism>
<dbReference type="RefSeq" id="WP_346056976.1">
    <property type="nucleotide sequence ID" value="NZ_BAAAOP010000001.1"/>
</dbReference>
<evidence type="ECO:0000313" key="1">
    <source>
        <dbReference type="EMBL" id="GAA2185285.1"/>
    </source>
</evidence>
<sequence length="483" mass="51518">MSKLLKSTQEQAIAAWVTLVNQQRIDALLASCTLQDVHLENALQHVHEAMETISEFVIERNLGGLKGMHGFIAEVTEVGVANAREAIRGNAPASIWVNDNGPTDILRAGAEIQQKFVAAGGTFSLQAIVSHLEKYPDYLERGGTYQVPSDFYASLKQLHGMSQEEATRTLTGDVNGPSYAQWKRVQALFVKSGISIDSIEPSKLEYAQVQRGVIAQTMSGEADALAGVDSGIRAQAYGLSLPSVREAAKVSTFAAAAEGATAFVAAVIEKRRTGVKLRDFTSSDWSEVVGKSSHGAAKGGVRGISLYTLTNFTATSSAVASALVTVAFGVAEQAHRLRSGDITELEFIENTEYLAIDAAVSALSSIIGQAVIPMPVFGAVIGNAVGMILFKCGKDALSRREVAIIQQFAAAQQALDLRLSAEHTRLLADLEDSFSNYLTVIDLAFSPEPQAALLGSVKLAKKLGVPTEQILDSEKKIAAYFLS</sequence>
<keyword evidence="2" id="KW-1185">Reference proteome</keyword>
<gene>
    <name evidence="1" type="ORF">GCM10009786_01040</name>
</gene>
<reference evidence="2" key="1">
    <citation type="journal article" date="2019" name="Int. J. Syst. Evol. Microbiol.">
        <title>The Global Catalogue of Microorganisms (GCM) 10K type strain sequencing project: providing services to taxonomists for standard genome sequencing and annotation.</title>
        <authorList>
            <consortium name="The Broad Institute Genomics Platform"/>
            <consortium name="The Broad Institute Genome Sequencing Center for Infectious Disease"/>
            <person name="Wu L."/>
            <person name="Ma J."/>
        </authorList>
    </citation>
    <scope>NUCLEOTIDE SEQUENCE [LARGE SCALE GENOMIC DNA]</scope>
    <source>
        <strain evidence="2">JCM 14919</strain>
    </source>
</reference>
<dbReference type="Proteomes" id="UP001501084">
    <property type="component" value="Unassembled WGS sequence"/>
</dbReference>
<comment type="caution">
    <text evidence="1">The sequence shown here is derived from an EMBL/GenBank/DDBJ whole genome shotgun (WGS) entry which is preliminary data.</text>
</comment>
<proteinExistence type="predicted"/>
<protein>
    <submittedName>
        <fullName evidence="1">Uncharacterized protein</fullName>
    </submittedName>
</protein>
<evidence type="ECO:0000313" key="2">
    <source>
        <dbReference type="Proteomes" id="UP001501084"/>
    </source>
</evidence>
<dbReference type="EMBL" id="BAAAOP010000001">
    <property type="protein sequence ID" value="GAA2185285.1"/>
    <property type="molecule type" value="Genomic_DNA"/>
</dbReference>
<name>A0ABP5MWF2_9MICO</name>